<dbReference type="RefSeq" id="WP_169076021.1">
    <property type="nucleotide sequence ID" value="NZ_JABBXH010000004.1"/>
</dbReference>
<dbReference type="Proteomes" id="UP000568664">
    <property type="component" value="Unassembled WGS sequence"/>
</dbReference>
<organism evidence="1 2">
    <name type="scientific">Thalassotalea algicola</name>
    <dbReference type="NCBI Taxonomy" id="2716224"/>
    <lineage>
        <taxon>Bacteria</taxon>
        <taxon>Pseudomonadati</taxon>
        <taxon>Pseudomonadota</taxon>
        <taxon>Gammaproteobacteria</taxon>
        <taxon>Alteromonadales</taxon>
        <taxon>Colwelliaceae</taxon>
        <taxon>Thalassotalea</taxon>
    </lineage>
</organism>
<dbReference type="EMBL" id="JABBXH010000004">
    <property type="protein sequence ID" value="NMP32722.1"/>
    <property type="molecule type" value="Genomic_DNA"/>
</dbReference>
<dbReference type="AlphaFoldDB" id="A0A7Y0LEE5"/>
<name>A0A7Y0LEE5_9GAMM</name>
<reference evidence="1 2" key="1">
    <citation type="submission" date="2020-04" db="EMBL/GenBank/DDBJ databases">
        <title>Thalassotalea sp. M1531, isolated from the surface of marine red alga.</title>
        <authorList>
            <person name="Pang L."/>
            <person name="Lu D.-C."/>
        </authorList>
    </citation>
    <scope>NUCLEOTIDE SEQUENCE [LARGE SCALE GENOMIC DNA]</scope>
    <source>
        <strain evidence="1 2">M1531</strain>
    </source>
</reference>
<sequence>MKKTYCFFNKEFGQHPHSINGDKDNSVQPVAIQTMLLSQDTVINHVIEALENDNKSYVLGYN</sequence>
<comment type="caution">
    <text evidence="1">The sequence shown here is derived from an EMBL/GenBank/DDBJ whole genome shotgun (WGS) entry which is preliminary data.</text>
</comment>
<accession>A0A7Y0LEE5</accession>
<protein>
    <submittedName>
        <fullName evidence="1">Uncharacterized protein</fullName>
    </submittedName>
</protein>
<evidence type="ECO:0000313" key="1">
    <source>
        <dbReference type="EMBL" id="NMP32722.1"/>
    </source>
</evidence>
<keyword evidence="2" id="KW-1185">Reference proteome</keyword>
<gene>
    <name evidence="1" type="ORF">HII17_14260</name>
</gene>
<proteinExistence type="predicted"/>
<evidence type="ECO:0000313" key="2">
    <source>
        <dbReference type="Proteomes" id="UP000568664"/>
    </source>
</evidence>